<reference evidence="2 3" key="1">
    <citation type="submission" date="2018-06" db="EMBL/GenBank/DDBJ databases">
        <title>Three novel Pseudomonas species isolated from symptomatic oak.</title>
        <authorList>
            <person name="Bueno-Gonzalez V."/>
            <person name="Brady C."/>
        </authorList>
    </citation>
    <scope>NUCLEOTIDE SEQUENCE [LARGE SCALE GENOMIC DNA]</scope>
    <source>
        <strain evidence="2 3">P26B</strain>
    </source>
</reference>
<comment type="caution">
    <text evidence="2">The sequence shown here is derived from an EMBL/GenBank/DDBJ whole genome shotgun (WGS) entry which is preliminary data.</text>
</comment>
<feature type="transmembrane region" description="Helical" evidence="1">
    <location>
        <begin position="73"/>
        <end position="95"/>
    </location>
</feature>
<keyword evidence="1" id="KW-0812">Transmembrane</keyword>
<evidence type="ECO:0000256" key="1">
    <source>
        <dbReference type="SAM" id="Phobius"/>
    </source>
</evidence>
<gene>
    <name evidence="2" type="ORF">DNK34_16875</name>
</gene>
<evidence type="ECO:0000313" key="3">
    <source>
        <dbReference type="Proteomes" id="UP000291334"/>
    </source>
</evidence>
<organism evidence="2 3">
    <name type="scientific">Phytopseudomonas dryadis</name>
    <dbReference type="NCBI Taxonomy" id="2487520"/>
    <lineage>
        <taxon>Bacteria</taxon>
        <taxon>Pseudomonadati</taxon>
        <taxon>Pseudomonadota</taxon>
        <taxon>Gammaproteobacteria</taxon>
        <taxon>Pseudomonadales</taxon>
        <taxon>Pseudomonadaceae</taxon>
        <taxon>Phytopseudomonas</taxon>
    </lineage>
</organism>
<sequence length="116" mass="12531">MFEHVRTILVSSIFLDGQLSSNRACLRVGAFVGNSALVSWARTSRQPHSQALLLAERLSPVFDLVRSGQVRSLSGSLSAIGGIWIVVGAAVVVGIDARFQIEFREAGSFRKLLCSD</sequence>
<keyword evidence="1" id="KW-1133">Transmembrane helix</keyword>
<accession>A0ABY1Z3E9</accession>
<keyword evidence="1" id="KW-0472">Membrane</keyword>
<protein>
    <submittedName>
        <fullName evidence="2">Uncharacterized protein</fullName>
    </submittedName>
</protein>
<dbReference type="Proteomes" id="UP000291334">
    <property type="component" value="Unassembled WGS sequence"/>
</dbReference>
<proteinExistence type="predicted"/>
<dbReference type="EMBL" id="QJUM01000020">
    <property type="protein sequence ID" value="TBV03261.1"/>
    <property type="molecule type" value="Genomic_DNA"/>
</dbReference>
<name>A0ABY1Z3E9_9GAMM</name>
<keyword evidence="3" id="KW-1185">Reference proteome</keyword>
<evidence type="ECO:0000313" key="2">
    <source>
        <dbReference type="EMBL" id="TBV03261.1"/>
    </source>
</evidence>